<dbReference type="Proteomes" id="UP000247781">
    <property type="component" value="Unassembled WGS sequence"/>
</dbReference>
<proteinExistence type="inferred from homology"/>
<dbReference type="PANTHER" id="PTHR43781:SF1">
    <property type="entry name" value="SACCHAROPINE DEHYDROGENASE"/>
    <property type="match status" value="1"/>
</dbReference>
<feature type="domain" description="Saccharopine dehydrogenase NADP binding" evidence="2">
    <location>
        <begin position="4"/>
        <end position="125"/>
    </location>
</feature>
<evidence type="ECO:0000313" key="3">
    <source>
        <dbReference type="EMBL" id="PXX05809.1"/>
    </source>
</evidence>
<comment type="caution">
    <text evidence="3">The sequence shown here is derived from an EMBL/GenBank/DDBJ whole genome shotgun (WGS) entry which is preliminary data.</text>
</comment>
<dbReference type="Pfam" id="PF03435">
    <property type="entry name" value="Sacchrp_dh_NADP"/>
    <property type="match status" value="1"/>
</dbReference>
<dbReference type="InterPro" id="IPR005097">
    <property type="entry name" value="Sacchrp_dh_NADP-bd"/>
</dbReference>
<dbReference type="InterPro" id="IPR036291">
    <property type="entry name" value="NAD(P)-bd_dom_sf"/>
</dbReference>
<keyword evidence="4" id="KW-1185">Reference proteome</keyword>
<accession>A0A318HC28</accession>
<dbReference type="AlphaFoldDB" id="A0A318HC28"/>
<dbReference type="OrthoDB" id="4420885at2"/>
<evidence type="ECO:0000313" key="4">
    <source>
        <dbReference type="Proteomes" id="UP000247781"/>
    </source>
</evidence>
<dbReference type="PANTHER" id="PTHR43781">
    <property type="entry name" value="SACCHAROPINE DEHYDROGENASE"/>
    <property type="match status" value="1"/>
</dbReference>
<dbReference type="EMBL" id="QJJU01000016">
    <property type="protein sequence ID" value="PXX05809.1"/>
    <property type="molecule type" value="Genomic_DNA"/>
</dbReference>
<dbReference type="SUPFAM" id="SSF51735">
    <property type="entry name" value="NAD(P)-binding Rossmann-fold domains"/>
    <property type="match status" value="1"/>
</dbReference>
<evidence type="ECO:0000256" key="1">
    <source>
        <dbReference type="ARBA" id="ARBA00010591"/>
    </source>
</evidence>
<dbReference type="RefSeq" id="WP_110318260.1">
    <property type="nucleotide sequence ID" value="NZ_QJJU01000016.1"/>
</dbReference>
<protein>
    <submittedName>
        <fullName evidence="3">Short subunit dehydrogenase-like uncharacterized protein</fullName>
    </submittedName>
</protein>
<organism evidence="3 4">
    <name type="scientific">Mycolicibacterium moriokaense</name>
    <dbReference type="NCBI Taxonomy" id="39691"/>
    <lineage>
        <taxon>Bacteria</taxon>
        <taxon>Bacillati</taxon>
        <taxon>Actinomycetota</taxon>
        <taxon>Actinomycetes</taxon>
        <taxon>Mycobacteriales</taxon>
        <taxon>Mycobacteriaceae</taxon>
        <taxon>Mycolicibacterium</taxon>
    </lineage>
</organism>
<gene>
    <name evidence="3" type="ORF">C8E89_116119</name>
</gene>
<reference evidence="4" key="1">
    <citation type="submission" date="2018-05" db="EMBL/GenBank/DDBJ databases">
        <authorList>
            <person name="Deangelis K."/>
            <person name="Huntemann M."/>
            <person name="Clum A."/>
            <person name="Pillay M."/>
            <person name="Palaniappan K."/>
            <person name="Varghese N."/>
            <person name="Mikhailova N."/>
            <person name="Stamatis D."/>
            <person name="Reddy T."/>
            <person name="Daum C."/>
            <person name="Shapiro N."/>
            <person name="Ivanova N."/>
            <person name="Kyrpides N."/>
            <person name="Woyke T."/>
        </authorList>
    </citation>
    <scope>NUCLEOTIDE SEQUENCE [LARGE SCALE GENOMIC DNA]</scope>
    <source>
        <strain evidence="4">GAS496</strain>
    </source>
</reference>
<dbReference type="Gene3D" id="3.40.50.720">
    <property type="entry name" value="NAD(P)-binding Rossmann-like Domain"/>
    <property type="match status" value="1"/>
</dbReference>
<name>A0A318HC28_9MYCO</name>
<reference evidence="3 4" key="2">
    <citation type="submission" date="2018-06" db="EMBL/GenBank/DDBJ databases">
        <title>Sequencing of bacterial isolates from soil warming experiment in Harvard Forest, Massachusetts, USA.</title>
        <authorList>
            <person name="Deangelis K.PhD."/>
        </authorList>
    </citation>
    <scope>NUCLEOTIDE SEQUENCE [LARGE SCALE GENOMIC DNA]</scope>
    <source>
        <strain evidence="3 4">GAS496</strain>
    </source>
</reference>
<sequence length="354" mass="37143">MKAIWVFGATGLSGRGVARELVDRGADVVLVGRDHDKLASVSESIGGSPRTRVVSDLAELIRQIQVEKPGVVVNAVGPYSATTLPLARACLAAGVHYLDQANELEPVRDLLELDGEARREGVTLVTGAGFGVLATEALVIELRSGHRPPARAMVAAVPAVQELGSSVLASAVDAIAYGGRRYRDGQLVRCRLGAHHERIPIPGAVPREALAVPTGELEAARRASDAGDVIAYSSEVPSGRAVRTLMPAVSALLGVRPIRAAVRRLIDRMHLTPPNKAGDVSWAYARLDWADGTRREAWLRAGEGYAFTARVAALAAGQLGEESTPRGAFTPGALFGADLARQAGGDVTQNSVIA</sequence>
<comment type="similarity">
    <text evidence="1">Belongs to the saccharopine dehydrogenase family. Enoyl reductase subfamily.</text>
</comment>
<evidence type="ECO:0000259" key="2">
    <source>
        <dbReference type="Pfam" id="PF03435"/>
    </source>
</evidence>